<dbReference type="InterPro" id="IPR013057">
    <property type="entry name" value="AA_transpt_TM"/>
</dbReference>
<evidence type="ECO:0000313" key="9">
    <source>
        <dbReference type="EMBL" id="WOO82428.1"/>
    </source>
</evidence>
<feature type="transmembrane region" description="Helical" evidence="7">
    <location>
        <begin position="270"/>
        <end position="292"/>
    </location>
</feature>
<dbReference type="GeneID" id="87809143"/>
<feature type="transmembrane region" description="Helical" evidence="7">
    <location>
        <begin position="188"/>
        <end position="207"/>
    </location>
</feature>
<feature type="transmembrane region" description="Helical" evidence="7">
    <location>
        <begin position="425"/>
        <end position="444"/>
    </location>
</feature>
<evidence type="ECO:0000256" key="7">
    <source>
        <dbReference type="SAM" id="Phobius"/>
    </source>
</evidence>
<organism evidence="9 10">
    <name type="scientific">Vanrija pseudolonga</name>
    <dbReference type="NCBI Taxonomy" id="143232"/>
    <lineage>
        <taxon>Eukaryota</taxon>
        <taxon>Fungi</taxon>
        <taxon>Dikarya</taxon>
        <taxon>Basidiomycota</taxon>
        <taxon>Agaricomycotina</taxon>
        <taxon>Tremellomycetes</taxon>
        <taxon>Trichosporonales</taxon>
        <taxon>Trichosporonaceae</taxon>
        <taxon>Vanrija</taxon>
    </lineage>
</organism>
<feature type="transmembrane region" description="Helical" evidence="7">
    <location>
        <begin position="354"/>
        <end position="376"/>
    </location>
</feature>
<keyword evidence="5 7" id="KW-0472">Membrane</keyword>
<keyword evidence="3 7" id="KW-0812">Transmembrane</keyword>
<protein>
    <submittedName>
        <fullName evidence="9">N amino acid transport system protein</fullName>
    </submittedName>
</protein>
<dbReference type="GO" id="GO:0015179">
    <property type="term" value="F:L-amino acid transmembrane transporter activity"/>
    <property type="evidence" value="ECO:0007669"/>
    <property type="project" value="TreeGrafter"/>
</dbReference>
<name>A0AAF0Y911_9TREE</name>
<evidence type="ECO:0000313" key="10">
    <source>
        <dbReference type="Proteomes" id="UP000827549"/>
    </source>
</evidence>
<comment type="subcellular location">
    <subcellularLocation>
        <location evidence="1">Membrane</location>
        <topology evidence="1">Multi-pass membrane protein</topology>
    </subcellularLocation>
</comment>
<feature type="transmembrane region" description="Helical" evidence="7">
    <location>
        <begin position="382"/>
        <end position="404"/>
    </location>
</feature>
<feature type="transmembrane region" description="Helical" evidence="7">
    <location>
        <begin position="73"/>
        <end position="98"/>
    </location>
</feature>
<dbReference type="Gene3D" id="1.20.1740.10">
    <property type="entry name" value="Amino acid/polyamine transporter I"/>
    <property type="match status" value="1"/>
</dbReference>
<dbReference type="AlphaFoldDB" id="A0AAF0Y911"/>
<dbReference type="Proteomes" id="UP000827549">
    <property type="component" value="Chromosome 4"/>
</dbReference>
<dbReference type="RefSeq" id="XP_062628460.1">
    <property type="nucleotide sequence ID" value="XM_062772476.1"/>
</dbReference>
<evidence type="ECO:0000256" key="4">
    <source>
        <dbReference type="ARBA" id="ARBA00022989"/>
    </source>
</evidence>
<evidence type="ECO:0000259" key="8">
    <source>
        <dbReference type="Pfam" id="PF01490"/>
    </source>
</evidence>
<keyword evidence="10" id="KW-1185">Reference proteome</keyword>
<evidence type="ECO:0000256" key="6">
    <source>
        <dbReference type="SAM" id="MobiDB-lite"/>
    </source>
</evidence>
<gene>
    <name evidence="9" type="primary">mtr_12</name>
    <name evidence="9" type="ORF">LOC62_04G005916</name>
</gene>
<proteinExistence type="inferred from homology"/>
<reference evidence="9" key="1">
    <citation type="submission" date="2023-10" db="EMBL/GenBank/DDBJ databases">
        <authorList>
            <person name="Noh H."/>
        </authorList>
    </citation>
    <scope>NUCLEOTIDE SEQUENCE</scope>
    <source>
        <strain evidence="9">DUCC4014</strain>
    </source>
</reference>
<sequence>MTSTFRPPSPAPADNNEKGKGGDYVVGPAVIKDGVFGDITDGGPNYRNVSATGALVLLTKTNFGLGVLTIPSVLFTFGIVPGIILIFAMMALTTYCATHVGRFKLRHPEVFAFADAAGIVGGRAASMAANACLGLYYMLITSSAIVSLSTGLNAVSTHGACTAVFVAVAAACGLIVGSVRTLGTVTWIGWVGLITLLASVITLAAAVGRQDRPAAAPASGPWDRGLSVATNPTFAQAIAGISTILFSYGATPMFWNIASEMRDPRRFNRAMISSMLLITVLYLVIGGVVYGFCGQYVSSPALGSAGPLMKKVSYGIALPALVATLTLFAHCAGKHWFVLILKGSPHLTSNSPTHFVTWFGCMLGNIVLGYIIASAIPNFGSIISLVGALIIPTVGIWPYVFLWWHDNWRFVSTEERQQWRRRAVFALNILCSLLGLFITVAGTYGSVLDVIATSAGGGPWSCKDNSNSV</sequence>
<accession>A0AAF0Y911</accession>
<dbReference type="PANTHER" id="PTHR22950">
    <property type="entry name" value="AMINO ACID TRANSPORTER"/>
    <property type="match status" value="1"/>
</dbReference>
<keyword evidence="4 7" id="KW-1133">Transmembrane helix</keyword>
<comment type="similarity">
    <text evidence="2">Belongs to the amino acid/polyamine transporter 2 family.</text>
</comment>
<dbReference type="PANTHER" id="PTHR22950:SF683">
    <property type="entry name" value="AMINO ACID TRANSPORTER (EUROFUNG)"/>
    <property type="match status" value="1"/>
</dbReference>
<dbReference type="EMBL" id="CP086717">
    <property type="protein sequence ID" value="WOO82428.1"/>
    <property type="molecule type" value="Genomic_DNA"/>
</dbReference>
<evidence type="ECO:0000256" key="1">
    <source>
        <dbReference type="ARBA" id="ARBA00004141"/>
    </source>
</evidence>
<feature type="transmembrane region" description="Helical" evidence="7">
    <location>
        <begin position="312"/>
        <end position="333"/>
    </location>
</feature>
<dbReference type="Pfam" id="PF01490">
    <property type="entry name" value="Aa_trans"/>
    <property type="match status" value="1"/>
</dbReference>
<dbReference type="GO" id="GO:0016020">
    <property type="term" value="C:membrane"/>
    <property type="evidence" value="ECO:0007669"/>
    <property type="project" value="UniProtKB-SubCell"/>
</dbReference>
<feature type="domain" description="Amino acid transporter transmembrane" evidence="8">
    <location>
        <begin position="48"/>
        <end position="446"/>
    </location>
</feature>
<evidence type="ECO:0000256" key="3">
    <source>
        <dbReference type="ARBA" id="ARBA00022692"/>
    </source>
</evidence>
<evidence type="ECO:0000256" key="2">
    <source>
        <dbReference type="ARBA" id="ARBA00008066"/>
    </source>
</evidence>
<evidence type="ECO:0000256" key="5">
    <source>
        <dbReference type="ARBA" id="ARBA00023136"/>
    </source>
</evidence>
<feature type="transmembrane region" description="Helical" evidence="7">
    <location>
        <begin position="234"/>
        <end position="258"/>
    </location>
</feature>
<feature type="region of interest" description="Disordered" evidence="6">
    <location>
        <begin position="1"/>
        <end position="22"/>
    </location>
</feature>
<feature type="transmembrane region" description="Helical" evidence="7">
    <location>
        <begin position="157"/>
        <end position="176"/>
    </location>
</feature>